<evidence type="ECO:0000256" key="3">
    <source>
        <dbReference type="SAM" id="MobiDB-lite"/>
    </source>
</evidence>
<dbReference type="PANTHER" id="PTHR37042:SF4">
    <property type="entry name" value="OUTER MEMBRANE PROTEIN RV1973"/>
    <property type="match status" value="1"/>
</dbReference>
<evidence type="ECO:0000256" key="4">
    <source>
        <dbReference type="SAM" id="Phobius"/>
    </source>
</evidence>
<evidence type="ECO:0000313" key="6">
    <source>
        <dbReference type="Proteomes" id="UP001348098"/>
    </source>
</evidence>
<keyword evidence="4" id="KW-0812">Transmembrane</keyword>
<dbReference type="PANTHER" id="PTHR37042">
    <property type="entry name" value="OUTER MEMBRANE PROTEIN RV1973"/>
    <property type="match status" value="1"/>
</dbReference>
<feature type="region of interest" description="Disordered" evidence="3">
    <location>
        <begin position="1"/>
        <end position="37"/>
    </location>
</feature>
<dbReference type="Proteomes" id="UP001348098">
    <property type="component" value="Unassembled WGS sequence"/>
</dbReference>
<protein>
    <submittedName>
        <fullName evidence="5">Twin-arginine translocation pathway signal</fullName>
    </submittedName>
</protein>
<organism evidence="5 6">
    <name type="scientific">Nocardia implantans</name>
    <dbReference type="NCBI Taxonomy" id="3108168"/>
    <lineage>
        <taxon>Bacteria</taxon>
        <taxon>Bacillati</taxon>
        <taxon>Actinomycetota</taxon>
        <taxon>Actinomycetes</taxon>
        <taxon>Mycobacteriales</taxon>
        <taxon>Nocardiaceae</taxon>
        <taxon>Nocardia</taxon>
    </lineage>
</organism>
<comment type="caution">
    <text evidence="5">The sequence shown here is derived from an EMBL/GenBank/DDBJ whole genome shotgun (WGS) entry which is preliminary data.</text>
</comment>
<keyword evidence="2 4" id="KW-0472">Membrane</keyword>
<evidence type="ECO:0000256" key="1">
    <source>
        <dbReference type="ARBA" id="ARBA00004370"/>
    </source>
</evidence>
<gene>
    <name evidence="5" type="ORF">U3653_08830</name>
</gene>
<dbReference type="EMBL" id="JAYKYQ010000003">
    <property type="protein sequence ID" value="MEB3510119.1"/>
    <property type="molecule type" value="Genomic_DNA"/>
</dbReference>
<evidence type="ECO:0000256" key="2">
    <source>
        <dbReference type="ARBA" id="ARBA00023136"/>
    </source>
</evidence>
<keyword evidence="6" id="KW-1185">Reference proteome</keyword>
<reference evidence="5 6" key="1">
    <citation type="submission" date="2023-12" db="EMBL/GenBank/DDBJ databases">
        <title>novel species in genus Nocarida.</title>
        <authorList>
            <person name="Li Z."/>
        </authorList>
    </citation>
    <scope>NUCLEOTIDE SEQUENCE [LARGE SCALE GENOMIC DNA]</scope>
    <source>
        <strain evidence="5 6">CDC186</strain>
    </source>
</reference>
<sequence length="202" mass="21297">MSADSAAVAESKQDVPEPPDTPPSETTEAGGRKPKARRLSRVLRTEYALPALAVLVVASVVAAACLFFVQYRPDNRTDGDAAAALDAASRGTVALLSYAPETIDHDLDAAKSFLTGGFLAYYSQFTQQVVAPAAKQKSVRTSATVVRAAVSDLRTDEAVVLVFINQTTTSAEKPDPALAASSVLVTLRKADGTWRISAFDPV</sequence>
<comment type="subcellular location">
    <subcellularLocation>
        <location evidence="1">Membrane</location>
    </subcellularLocation>
</comment>
<dbReference type="RefSeq" id="WP_195079130.1">
    <property type="nucleotide sequence ID" value="NZ_JAYESH010000003.1"/>
</dbReference>
<keyword evidence="4" id="KW-1133">Transmembrane helix</keyword>
<proteinExistence type="predicted"/>
<name>A0ABU6ARL8_9NOCA</name>
<accession>A0ABU6ARL8</accession>
<evidence type="ECO:0000313" key="5">
    <source>
        <dbReference type="EMBL" id="MEB3510119.1"/>
    </source>
</evidence>
<dbReference type="Gene3D" id="3.10.450.50">
    <property type="match status" value="1"/>
</dbReference>
<feature type="transmembrane region" description="Helical" evidence="4">
    <location>
        <begin position="47"/>
        <end position="69"/>
    </location>
</feature>